<keyword evidence="4" id="KW-1185">Reference proteome</keyword>
<dbReference type="EMBL" id="JASCTH010000001">
    <property type="protein sequence ID" value="MDI6097378.1"/>
    <property type="molecule type" value="Genomic_DNA"/>
</dbReference>
<feature type="region of interest" description="Disordered" evidence="1">
    <location>
        <begin position="119"/>
        <end position="143"/>
    </location>
</feature>
<evidence type="ECO:0000313" key="4">
    <source>
        <dbReference type="Proteomes" id="UP001241758"/>
    </source>
</evidence>
<comment type="caution">
    <text evidence="3">The sequence shown here is derived from an EMBL/GenBank/DDBJ whole genome shotgun (WGS) entry which is preliminary data.</text>
</comment>
<evidence type="ECO:0008006" key="5">
    <source>
        <dbReference type="Google" id="ProtNLM"/>
    </source>
</evidence>
<evidence type="ECO:0000313" key="3">
    <source>
        <dbReference type="EMBL" id="MDI6097378.1"/>
    </source>
</evidence>
<reference evidence="3 4" key="1">
    <citation type="submission" date="2023-05" db="EMBL/GenBank/DDBJ databases">
        <title>Actinoplanes sp. NEAU-A12 genome sequencing.</title>
        <authorList>
            <person name="Wang Z.-S."/>
        </authorList>
    </citation>
    <scope>NUCLEOTIDE SEQUENCE [LARGE SCALE GENOMIC DNA]</scope>
    <source>
        <strain evidence="3 4">NEAU-A12</strain>
    </source>
</reference>
<evidence type="ECO:0000256" key="2">
    <source>
        <dbReference type="SAM" id="SignalP"/>
    </source>
</evidence>
<feature type="chain" id="PRO_5047020393" description="PknH-like extracellular domain-containing protein" evidence="2">
    <location>
        <begin position="28"/>
        <end position="265"/>
    </location>
</feature>
<proteinExistence type="predicted"/>
<sequence length="265" mass="27925">MFVFRSFLAAALAVIAGGVATAPAAHAEGTIDATPRQVARLASVPAEAAPRAVGRPASVAAEAMPRVVGRTVSVPSGAMPRAAAQATGVSVGAVPRPAGRDAGIPDEAMLRPADLGGAETREADAESWPALRPPRPCGMRAPKPAADRAVSAIVDADRAPVVVLEYVAQHPAGAAERYLRRLRAAVRDCPNWRLEKSGTDTLTMRWTQTWEHVDDRVTHHTYVAVARTGRAIVLVADLGWETSSGERARAERLITPATRRAAVLH</sequence>
<gene>
    <name evidence="3" type="ORF">QLQ12_02020</name>
</gene>
<dbReference type="Proteomes" id="UP001241758">
    <property type="component" value="Unassembled WGS sequence"/>
</dbReference>
<accession>A0ABT6WCC9</accession>
<organism evidence="3 4">
    <name type="scientific">Actinoplanes sandaracinus</name>
    <dbReference type="NCBI Taxonomy" id="3045177"/>
    <lineage>
        <taxon>Bacteria</taxon>
        <taxon>Bacillati</taxon>
        <taxon>Actinomycetota</taxon>
        <taxon>Actinomycetes</taxon>
        <taxon>Micromonosporales</taxon>
        <taxon>Micromonosporaceae</taxon>
        <taxon>Actinoplanes</taxon>
    </lineage>
</organism>
<feature type="signal peptide" evidence="2">
    <location>
        <begin position="1"/>
        <end position="27"/>
    </location>
</feature>
<dbReference type="RefSeq" id="WP_282756762.1">
    <property type="nucleotide sequence ID" value="NZ_JASCTH010000001.1"/>
</dbReference>
<evidence type="ECO:0000256" key="1">
    <source>
        <dbReference type="SAM" id="MobiDB-lite"/>
    </source>
</evidence>
<keyword evidence="2" id="KW-0732">Signal</keyword>
<protein>
    <recommendedName>
        <fullName evidence="5">PknH-like extracellular domain-containing protein</fullName>
    </recommendedName>
</protein>
<name>A0ABT6WCC9_9ACTN</name>